<evidence type="ECO:0000256" key="2">
    <source>
        <dbReference type="ARBA" id="ARBA00023125"/>
    </source>
</evidence>
<dbReference type="InterPro" id="IPR018060">
    <property type="entry name" value="HTH_AraC"/>
</dbReference>
<dbReference type="InterPro" id="IPR009057">
    <property type="entry name" value="Homeodomain-like_sf"/>
</dbReference>
<evidence type="ECO:0000313" key="7">
    <source>
        <dbReference type="Proteomes" id="UP000198582"/>
    </source>
</evidence>
<dbReference type="PROSITE" id="PS01124">
    <property type="entry name" value="HTH_ARAC_FAMILY_2"/>
    <property type="match status" value="1"/>
</dbReference>
<evidence type="ECO:0000256" key="3">
    <source>
        <dbReference type="ARBA" id="ARBA00023163"/>
    </source>
</evidence>
<dbReference type="Pfam" id="PF12833">
    <property type="entry name" value="HTH_18"/>
    <property type="match status" value="1"/>
</dbReference>
<dbReference type="STRING" id="394193.SAMN04489732_12617"/>
<evidence type="ECO:0000259" key="5">
    <source>
        <dbReference type="PROSITE" id="PS01124"/>
    </source>
</evidence>
<dbReference type="InterPro" id="IPR050204">
    <property type="entry name" value="AraC_XylS_family_regulators"/>
</dbReference>
<keyword evidence="7" id="KW-1185">Reference proteome</keyword>
<evidence type="ECO:0000313" key="6">
    <source>
        <dbReference type="EMBL" id="SEP53294.1"/>
    </source>
</evidence>
<dbReference type="InterPro" id="IPR035418">
    <property type="entry name" value="AraC-bd_2"/>
</dbReference>
<reference evidence="6 7" key="1">
    <citation type="submission" date="2016-10" db="EMBL/GenBank/DDBJ databases">
        <authorList>
            <person name="de Groot N.N."/>
        </authorList>
    </citation>
    <scope>NUCLEOTIDE SEQUENCE [LARGE SCALE GENOMIC DNA]</scope>
    <source>
        <strain evidence="6 7">DSM 44993</strain>
    </source>
</reference>
<dbReference type="SUPFAM" id="SSF46689">
    <property type="entry name" value="Homeodomain-like"/>
    <property type="match status" value="1"/>
</dbReference>
<feature type="domain" description="HTH araC/xylS-type" evidence="5">
    <location>
        <begin position="253"/>
        <end position="351"/>
    </location>
</feature>
<dbReference type="SMART" id="SM00342">
    <property type="entry name" value="HTH_ARAC"/>
    <property type="match status" value="1"/>
</dbReference>
<dbReference type="PANTHER" id="PTHR46796:SF6">
    <property type="entry name" value="ARAC SUBFAMILY"/>
    <property type="match status" value="1"/>
</dbReference>
<evidence type="ECO:0000256" key="4">
    <source>
        <dbReference type="SAM" id="MobiDB-lite"/>
    </source>
</evidence>
<dbReference type="Gene3D" id="1.10.10.60">
    <property type="entry name" value="Homeodomain-like"/>
    <property type="match status" value="1"/>
</dbReference>
<dbReference type="Pfam" id="PF14525">
    <property type="entry name" value="AraC_binding_2"/>
    <property type="match status" value="1"/>
</dbReference>
<protein>
    <submittedName>
        <fullName evidence="6">AraC-type DNA-binding protein</fullName>
    </submittedName>
</protein>
<dbReference type="RefSeq" id="WP_218156978.1">
    <property type="nucleotide sequence ID" value="NZ_FOEF01000026.1"/>
</dbReference>
<accession>A0A1H8YM55</accession>
<dbReference type="EMBL" id="FOEF01000026">
    <property type="protein sequence ID" value="SEP53294.1"/>
    <property type="molecule type" value="Genomic_DNA"/>
</dbReference>
<organism evidence="6 7">
    <name type="scientific">Amycolatopsis saalfeldensis</name>
    <dbReference type="NCBI Taxonomy" id="394193"/>
    <lineage>
        <taxon>Bacteria</taxon>
        <taxon>Bacillati</taxon>
        <taxon>Actinomycetota</taxon>
        <taxon>Actinomycetes</taxon>
        <taxon>Pseudonocardiales</taxon>
        <taxon>Pseudonocardiaceae</taxon>
        <taxon>Amycolatopsis</taxon>
    </lineage>
</organism>
<dbReference type="PANTHER" id="PTHR46796">
    <property type="entry name" value="HTH-TYPE TRANSCRIPTIONAL ACTIVATOR RHAS-RELATED"/>
    <property type="match status" value="1"/>
</dbReference>
<evidence type="ECO:0000256" key="1">
    <source>
        <dbReference type="ARBA" id="ARBA00023015"/>
    </source>
</evidence>
<name>A0A1H8YM55_9PSEU</name>
<dbReference type="AlphaFoldDB" id="A0A1H8YM55"/>
<keyword evidence="2 6" id="KW-0238">DNA-binding</keyword>
<proteinExistence type="predicted"/>
<gene>
    <name evidence="6" type="ORF">SAMN04489732_12617</name>
</gene>
<sequence>MPEPRPAIQSSTVLCHALIGNSGRLHARSAAEECTASYWRTPAERRTRRSVGVIVDRVIGSLETFQDELAASGFPPLVNKLAGAGFRGRIATRGLGPLRLVSLVTPESSCIGRERGASDGEHLAIKVMTRGRTRIEQGRGDAELGPADLVLLDPTRTIRFESTAAAHVTILVPRRELRIRPAQIDRLIGVRIDGSHGPGALVSVLARESARSASEFREAEALRSAAAVVELIAVALEARLGDGQPAPDERLRDRIAGYIEARLADPELSPPSIAAAHHISLRRLHKLFEDQQLTVAALIRRRRLERCRAELTGSGRTVTAVAARWGFADPTHFSKLFKTTYGYNARALVTSNRARATKTRTAGPEQDGGHQSRQ</sequence>
<dbReference type="Proteomes" id="UP000198582">
    <property type="component" value="Unassembled WGS sequence"/>
</dbReference>
<dbReference type="GO" id="GO:0043565">
    <property type="term" value="F:sequence-specific DNA binding"/>
    <property type="evidence" value="ECO:0007669"/>
    <property type="project" value="InterPro"/>
</dbReference>
<keyword evidence="3" id="KW-0804">Transcription</keyword>
<dbReference type="GO" id="GO:0003700">
    <property type="term" value="F:DNA-binding transcription factor activity"/>
    <property type="evidence" value="ECO:0007669"/>
    <property type="project" value="InterPro"/>
</dbReference>
<keyword evidence="1" id="KW-0805">Transcription regulation</keyword>
<feature type="region of interest" description="Disordered" evidence="4">
    <location>
        <begin position="352"/>
        <end position="374"/>
    </location>
</feature>